<keyword evidence="2" id="KW-0808">Transferase</keyword>
<dbReference type="AlphaFoldDB" id="A0A1L5YCN6"/>
<dbReference type="Gene3D" id="2.40.10.240">
    <property type="entry name" value="QueA-like"/>
    <property type="match status" value="1"/>
</dbReference>
<keyword evidence="3" id="KW-0949">S-adenosyl-L-methionine</keyword>
<organism evidence="5">
    <name type="scientific">Paulinella micropora</name>
    <dbReference type="NCBI Taxonomy" id="1928728"/>
    <lineage>
        <taxon>Eukaryota</taxon>
        <taxon>Sar</taxon>
        <taxon>Rhizaria</taxon>
        <taxon>Cercozoa</taxon>
        <taxon>Imbricatea</taxon>
        <taxon>Silicofilosea</taxon>
        <taxon>Euglyphida</taxon>
        <taxon>Paulinellidae</taxon>
        <taxon>Paulinella</taxon>
    </lineage>
</organism>
<geneLocation type="plastid" evidence="5"/>
<dbReference type="EMBL" id="KX897545">
    <property type="protein sequence ID" value="APP88471.1"/>
    <property type="molecule type" value="Genomic_DNA"/>
</dbReference>
<dbReference type="Pfam" id="PF02547">
    <property type="entry name" value="Queuosine_synth"/>
    <property type="match status" value="1"/>
</dbReference>
<dbReference type="PANTHER" id="PTHR30307">
    <property type="entry name" value="S-ADENOSYLMETHIONINE:TRNA RIBOSYLTRANSFERASE-ISOMERASE"/>
    <property type="match status" value="1"/>
</dbReference>
<dbReference type="NCBIfam" id="TIGR00113">
    <property type="entry name" value="queA"/>
    <property type="match status" value="1"/>
</dbReference>
<dbReference type="HAMAP" id="MF_00113">
    <property type="entry name" value="QueA"/>
    <property type="match status" value="1"/>
</dbReference>
<dbReference type="NCBIfam" id="NF001140">
    <property type="entry name" value="PRK00147.1"/>
    <property type="match status" value="1"/>
</dbReference>
<evidence type="ECO:0000256" key="1">
    <source>
        <dbReference type="ARBA" id="ARBA00022490"/>
    </source>
</evidence>
<evidence type="ECO:0000313" key="5">
    <source>
        <dbReference type="EMBL" id="APP88471.1"/>
    </source>
</evidence>
<evidence type="ECO:0000256" key="3">
    <source>
        <dbReference type="ARBA" id="ARBA00022691"/>
    </source>
</evidence>
<proteinExistence type="inferred from homology"/>
<dbReference type="InterPro" id="IPR042118">
    <property type="entry name" value="QueA_dom1"/>
</dbReference>
<dbReference type="InterPro" id="IPR036100">
    <property type="entry name" value="QueA_sf"/>
</dbReference>
<accession>A0A1L5YCN6</accession>
<dbReference type="InterPro" id="IPR003699">
    <property type="entry name" value="QueA"/>
</dbReference>
<dbReference type="PANTHER" id="PTHR30307:SF0">
    <property type="entry name" value="S-ADENOSYLMETHIONINE:TRNA RIBOSYLTRANSFERASE-ISOMERASE"/>
    <property type="match status" value="1"/>
</dbReference>
<sequence>MIYSDLDTKLSSYDFYLPREHISQIPVEPRHNARMLIVPVPSEKSNHARVWDLIDQVKPNDLLIVNNTKVLRARLITRSLTGSRGELLLIEPRGNGQWLCIGKPSKFLYPGNQISLEKQGQPLLWLKVLEIDNITGGRIIQFPSDFADPVSIQPLLSLYGDIPLPPYILPHENVKSEHYQTRYATKLGSVAAPTAGLHFSDELLEGLQLKQVGIANVTLHVGLGTFRPLTAENLNGLKIHSEWVEVPPETVDAINACRASKGRVIAIGTTSVRALEGSSQLHGGKLQPFSGYIEIVIKPGYRFNVIDGLLTNFHFPKSSLLLLVSALIGRKNLLSLYQEAIGLGYRFFSYGDAMWIPPQVITQYGQYRNE</sequence>
<protein>
    <submittedName>
        <fullName evidence="5">Queuosine biosynthesis protein</fullName>
    </submittedName>
</protein>
<evidence type="ECO:0000256" key="2">
    <source>
        <dbReference type="ARBA" id="ARBA00022679"/>
    </source>
</evidence>
<gene>
    <name evidence="5" type="primary">queA</name>
    <name evidence="5" type="ORF">PCKR_706</name>
</gene>
<keyword evidence="5" id="KW-0934">Plastid</keyword>
<dbReference type="Gene3D" id="3.40.1780.10">
    <property type="entry name" value="QueA-like"/>
    <property type="match status" value="1"/>
</dbReference>
<name>A0A1L5YCN6_9EUKA</name>
<dbReference type="GO" id="GO:0008616">
    <property type="term" value="P:tRNA queuosine(34) biosynthetic process"/>
    <property type="evidence" value="ECO:0007669"/>
    <property type="project" value="UniProtKB-KW"/>
</dbReference>
<keyword evidence="1" id="KW-0963">Cytoplasm</keyword>
<dbReference type="InterPro" id="IPR042119">
    <property type="entry name" value="QueA_dom2"/>
</dbReference>
<evidence type="ECO:0000256" key="4">
    <source>
        <dbReference type="ARBA" id="ARBA00022785"/>
    </source>
</evidence>
<reference evidence="5" key="1">
    <citation type="journal article" date="2017" name="Protist">
        <title>Diversity of the Photosynthetic Paulinella Species, with the Description of Paulinella micropora sp. nov. and the Chromatophore Genome Sequence for strain KR01.</title>
        <authorList>
            <person name="Lhee D."/>
            <person name="Yang E.C."/>
            <person name="Kim J.I."/>
            <person name="Nakayama T."/>
            <person name="Zuccarello G."/>
            <person name="Andersen R.A."/>
            <person name="Yoon H.S."/>
        </authorList>
    </citation>
    <scope>NUCLEOTIDE SEQUENCE</scope>
    <source>
        <strain evidence="5">KR01</strain>
    </source>
</reference>
<keyword evidence="4" id="KW-0671">Queuosine biosynthesis</keyword>
<dbReference type="GO" id="GO:0051075">
    <property type="term" value="F:S-adenosylmethionine:tRNA ribosyltransferase-isomerase activity"/>
    <property type="evidence" value="ECO:0007669"/>
    <property type="project" value="TreeGrafter"/>
</dbReference>
<dbReference type="SUPFAM" id="SSF111337">
    <property type="entry name" value="QueA-like"/>
    <property type="match status" value="1"/>
</dbReference>